<dbReference type="EMBL" id="WJQU01000002">
    <property type="protein sequence ID" value="KAJ6642728.1"/>
    <property type="molecule type" value="Genomic_DNA"/>
</dbReference>
<organism evidence="2 3">
    <name type="scientific">Pseudolycoriella hygida</name>
    <dbReference type="NCBI Taxonomy" id="35572"/>
    <lineage>
        <taxon>Eukaryota</taxon>
        <taxon>Metazoa</taxon>
        <taxon>Ecdysozoa</taxon>
        <taxon>Arthropoda</taxon>
        <taxon>Hexapoda</taxon>
        <taxon>Insecta</taxon>
        <taxon>Pterygota</taxon>
        <taxon>Neoptera</taxon>
        <taxon>Endopterygota</taxon>
        <taxon>Diptera</taxon>
        <taxon>Nematocera</taxon>
        <taxon>Sciaroidea</taxon>
        <taxon>Sciaridae</taxon>
        <taxon>Pseudolycoriella</taxon>
    </lineage>
</organism>
<dbReference type="GO" id="GO:0006357">
    <property type="term" value="P:regulation of transcription by RNA polymerase II"/>
    <property type="evidence" value="ECO:0007669"/>
    <property type="project" value="TreeGrafter"/>
</dbReference>
<dbReference type="PANTHER" id="PTHR46169:SF17">
    <property type="entry name" value="HAT C-TERMINAL DIMERISATION DOMAIN-CONTAINING PROTEIN"/>
    <property type="match status" value="1"/>
</dbReference>
<sequence>HEENGLRDRGSKDEEERLGFLESDAGSASTALLEDHLIDNIVEHALDVKDMSLWSDLHNNLKSLVRYFKQSALQSQLTVTLKANVQTRWNSTYPMKKSILDSGDELKELLPQRNQTKRLEVIDKDSLETITKFLQPFYLATLDLERNKEPSIHLVFLWRRKLLKELRARHDDILLVEKMKEQAKRYLKKNWHNKSIHKTAIFLHPLLRSYIKYSDDPDKDDEVDETQEMKYLTRSQLIDQSGENVDSQSQSDSRSNNSSGIISSSSSEEEVVKKRFSIMDEASFGLFVAPVDDHMADKGSFVDLNLNSFNDVAAFIAKENDKLTQGIVMSLRTEISDVWNELRAEIDSMESNLKSDMYKFHMDNSNQLERIERLENSIARMQRTAELVISGIPVVVGESCIDIVCKIASIVACPLKEESFSTFRLNKTGSKTKHNMDTADNGNPSSNDGTVHPLIVTLSLEDIGFNSNKRIYIKENLTPSNYRIFRACAAAKRENLIVKYHTRDGLCYVTLPSSESSVAVHSIHFLNEILGANLGKNIDQPQPRISKRKRENDKNSAVSRLRLNSIVQVVRKIDWILSLIATVTCSQQGSLCIPNIVLKSAMPYGSESLNVAHINADGLRPKIDVFWRIVSVHTICNGTQHISVHQKFHPYIEIHYIQVARIIAKHYNNINLFAEN</sequence>
<comment type="caution">
    <text evidence="2">The sequence shown here is derived from an EMBL/GenBank/DDBJ whole genome shotgun (WGS) entry which is preliminary data.</text>
</comment>
<evidence type="ECO:0000313" key="3">
    <source>
        <dbReference type="Proteomes" id="UP001151699"/>
    </source>
</evidence>
<gene>
    <name evidence="2" type="primary">T_3</name>
    <name evidence="2" type="ORF">Bhyg_07682</name>
</gene>
<feature type="region of interest" description="Disordered" evidence="1">
    <location>
        <begin position="240"/>
        <end position="266"/>
    </location>
</feature>
<dbReference type="GO" id="GO:0005634">
    <property type="term" value="C:nucleus"/>
    <property type="evidence" value="ECO:0007669"/>
    <property type="project" value="TreeGrafter"/>
</dbReference>
<dbReference type="InterPro" id="IPR052717">
    <property type="entry name" value="Vacuolar_transposase_reg"/>
</dbReference>
<feature type="non-terminal residue" evidence="2">
    <location>
        <position position="1"/>
    </location>
</feature>
<reference evidence="2" key="1">
    <citation type="submission" date="2022-07" db="EMBL/GenBank/DDBJ databases">
        <authorList>
            <person name="Trinca V."/>
            <person name="Uliana J.V.C."/>
            <person name="Torres T.T."/>
            <person name="Ward R.J."/>
            <person name="Monesi N."/>
        </authorList>
    </citation>
    <scope>NUCLEOTIDE SEQUENCE</scope>
    <source>
        <strain evidence="2">HSMRA1968</strain>
        <tissue evidence="2">Whole embryos</tissue>
    </source>
</reference>
<dbReference type="Proteomes" id="UP001151699">
    <property type="component" value="Chromosome B"/>
</dbReference>
<accession>A0A9Q0N348</accession>
<dbReference type="InterPro" id="IPR012337">
    <property type="entry name" value="RNaseH-like_sf"/>
</dbReference>
<dbReference type="SUPFAM" id="SSF53098">
    <property type="entry name" value="Ribonuclease H-like"/>
    <property type="match status" value="1"/>
</dbReference>
<name>A0A9Q0N348_9DIPT</name>
<dbReference type="PANTHER" id="PTHR46169">
    <property type="entry name" value="DNA REPLICATION-RELATED ELEMENT FACTOR, ISOFORM A"/>
    <property type="match status" value="1"/>
</dbReference>
<proteinExistence type="predicted"/>
<protein>
    <submittedName>
        <fullName evidence="2">Transposable element Hobo transposase</fullName>
    </submittedName>
</protein>
<dbReference type="AlphaFoldDB" id="A0A9Q0N348"/>
<dbReference type="OrthoDB" id="1607513at2759"/>
<feature type="non-terminal residue" evidence="2">
    <location>
        <position position="676"/>
    </location>
</feature>
<keyword evidence="3" id="KW-1185">Reference proteome</keyword>
<feature type="compositionally biased region" description="Low complexity" evidence="1">
    <location>
        <begin position="246"/>
        <end position="266"/>
    </location>
</feature>
<evidence type="ECO:0000313" key="2">
    <source>
        <dbReference type="EMBL" id="KAJ6642728.1"/>
    </source>
</evidence>
<evidence type="ECO:0000256" key="1">
    <source>
        <dbReference type="SAM" id="MobiDB-lite"/>
    </source>
</evidence>